<name>A0A550C6J7_9AGAR</name>
<dbReference type="GO" id="GO:0005634">
    <property type="term" value="C:nucleus"/>
    <property type="evidence" value="ECO:0007669"/>
    <property type="project" value="UniProtKB-SubCell"/>
</dbReference>
<feature type="compositionally biased region" description="Pro residues" evidence="7">
    <location>
        <begin position="48"/>
        <end position="60"/>
    </location>
</feature>
<dbReference type="SUPFAM" id="SSF57716">
    <property type="entry name" value="Glucocorticoid receptor-like (DNA-binding domain)"/>
    <property type="match status" value="2"/>
</dbReference>
<dbReference type="STRING" id="97359.A0A550C6J7"/>
<dbReference type="OrthoDB" id="515401at2759"/>
<evidence type="ECO:0000256" key="2">
    <source>
        <dbReference type="ARBA" id="ARBA00022723"/>
    </source>
</evidence>
<dbReference type="GO" id="GO:0000981">
    <property type="term" value="F:DNA-binding transcription factor activity, RNA polymerase II-specific"/>
    <property type="evidence" value="ECO:0007669"/>
    <property type="project" value="TreeGrafter"/>
</dbReference>
<dbReference type="GO" id="GO:0045944">
    <property type="term" value="P:positive regulation of transcription by RNA polymerase II"/>
    <property type="evidence" value="ECO:0007669"/>
    <property type="project" value="TreeGrafter"/>
</dbReference>
<feature type="compositionally biased region" description="Polar residues" evidence="7">
    <location>
        <begin position="73"/>
        <end position="86"/>
    </location>
</feature>
<feature type="domain" description="GATA-type" evidence="8">
    <location>
        <begin position="145"/>
        <end position="198"/>
    </location>
</feature>
<accession>A0A550C6J7</accession>
<dbReference type="PANTHER" id="PTHR10071">
    <property type="entry name" value="TRANSCRIPTION FACTOR GATA FAMILY MEMBER"/>
    <property type="match status" value="1"/>
</dbReference>
<evidence type="ECO:0000313" key="10">
    <source>
        <dbReference type="Proteomes" id="UP000320762"/>
    </source>
</evidence>
<organism evidence="9 10">
    <name type="scientific">Schizophyllum amplum</name>
    <dbReference type="NCBI Taxonomy" id="97359"/>
    <lineage>
        <taxon>Eukaryota</taxon>
        <taxon>Fungi</taxon>
        <taxon>Dikarya</taxon>
        <taxon>Basidiomycota</taxon>
        <taxon>Agaricomycotina</taxon>
        <taxon>Agaricomycetes</taxon>
        <taxon>Agaricomycetidae</taxon>
        <taxon>Agaricales</taxon>
        <taxon>Schizophyllaceae</taxon>
        <taxon>Schizophyllum</taxon>
    </lineage>
</organism>
<dbReference type="PRINTS" id="PR00619">
    <property type="entry name" value="GATAZNFINGER"/>
</dbReference>
<keyword evidence="3 6" id="KW-0863">Zinc-finger</keyword>
<dbReference type="SMART" id="SM00401">
    <property type="entry name" value="ZnF_GATA"/>
    <property type="match status" value="2"/>
</dbReference>
<dbReference type="CDD" id="cd00202">
    <property type="entry name" value="ZnF_GATA"/>
    <property type="match status" value="2"/>
</dbReference>
<comment type="caution">
    <text evidence="9">The sequence shown here is derived from an EMBL/GenBank/DDBJ whole genome shotgun (WGS) entry which is preliminary data.</text>
</comment>
<evidence type="ECO:0000256" key="1">
    <source>
        <dbReference type="ARBA" id="ARBA00004123"/>
    </source>
</evidence>
<dbReference type="Gene3D" id="3.30.50.10">
    <property type="entry name" value="Erythroid Transcription Factor GATA-1, subunit A"/>
    <property type="match status" value="2"/>
</dbReference>
<evidence type="ECO:0000256" key="4">
    <source>
        <dbReference type="ARBA" id="ARBA00022833"/>
    </source>
</evidence>
<dbReference type="GO" id="GO:0000978">
    <property type="term" value="F:RNA polymerase II cis-regulatory region sequence-specific DNA binding"/>
    <property type="evidence" value="ECO:0007669"/>
    <property type="project" value="TreeGrafter"/>
</dbReference>
<proteinExistence type="predicted"/>
<dbReference type="InterPro" id="IPR013088">
    <property type="entry name" value="Znf_NHR/GATA"/>
</dbReference>
<sequence>MTGYSDPTYAPYRGQYLPSVGSALEGSSRLPPLPSLPLATEYGRQAPLLPPVPPPEPPDAPAYSPRSRRRVLTSASTSDSPRTSVDPTVPTKKCSHCETTTTPMWRRDPETQRPLCNACGLYLQQRCKPRPLDLVRDGSEQRADANTGPECSHCETRSTSVWRRNKDGLLVCNACGVYWRLRGKERPLSLRKKTYKPRTKLPPVNGDEEGTIRGWIVVE</sequence>
<feature type="region of interest" description="Disordered" evidence="7">
    <location>
        <begin position="1"/>
        <end position="92"/>
    </location>
</feature>
<keyword evidence="10" id="KW-1185">Reference proteome</keyword>
<dbReference type="InterPro" id="IPR000679">
    <property type="entry name" value="Znf_GATA"/>
</dbReference>
<gene>
    <name evidence="9" type="ORF">BD626DRAFT_407642</name>
</gene>
<dbReference type="GO" id="GO:0008270">
    <property type="term" value="F:zinc ion binding"/>
    <property type="evidence" value="ECO:0007669"/>
    <property type="project" value="UniProtKB-KW"/>
</dbReference>
<comment type="subcellular location">
    <subcellularLocation>
        <location evidence="1">Nucleus</location>
    </subcellularLocation>
</comment>
<dbReference type="PROSITE" id="PS00344">
    <property type="entry name" value="GATA_ZN_FINGER_1"/>
    <property type="match status" value="1"/>
</dbReference>
<evidence type="ECO:0000256" key="3">
    <source>
        <dbReference type="ARBA" id="ARBA00022771"/>
    </source>
</evidence>
<dbReference type="InterPro" id="IPR039355">
    <property type="entry name" value="Transcription_factor_GATA"/>
</dbReference>
<dbReference type="PANTHER" id="PTHR10071:SF281">
    <property type="entry name" value="BOX A-BINDING FACTOR-RELATED"/>
    <property type="match status" value="1"/>
</dbReference>
<dbReference type="Pfam" id="PF00320">
    <property type="entry name" value="GATA"/>
    <property type="match status" value="2"/>
</dbReference>
<dbReference type="Proteomes" id="UP000320762">
    <property type="component" value="Unassembled WGS sequence"/>
</dbReference>
<dbReference type="EMBL" id="VDMD01000022">
    <property type="protein sequence ID" value="TRM60424.1"/>
    <property type="molecule type" value="Genomic_DNA"/>
</dbReference>
<reference evidence="9 10" key="1">
    <citation type="journal article" date="2019" name="New Phytol.">
        <title>Comparative genomics reveals unique wood-decay strategies and fruiting body development in the Schizophyllaceae.</title>
        <authorList>
            <person name="Almasi E."/>
            <person name="Sahu N."/>
            <person name="Krizsan K."/>
            <person name="Balint B."/>
            <person name="Kovacs G.M."/>
            <person name="Kiss B."/>
            <person name="Cseklye J."/>
            <person name="Drula E."/>
            <person name="Henrissat B."/>
            <person name="Nagy I."/>
            <person name="Chovatia M."/>
            <person name="Adam C."/>
            <person name="LaButti K."/>
            <person name="Lipzen A."/>
            <person name="Riley R."/>
            <person name="Grigoriev I.V."/>
            <person name="Nagy L.G."/>
        </authorList>
    </citation>
    <scope>NUCLEOTIDE SEQUENCE [LARGE SCALE GENOMIC DNA]</scope>
    <source>
        <strain evidence="9 10">NL-1724</strain>
    </source>
</reference>
<keyword evidence="2" id="KW-0479">Metal-binding</keyword>
<keyword evidence="5" id="KW-0539">Nucleus</keyword>
<evidence type="ECO:0000313" key="9">
    <source>
        <dbReference type="EMBL" id="TRM60424.1"/>
    </source>
</evidence>
<feature type="domain" description="GATA-type" evidence="8">
    <location>
        <begin position="88"/>
        <end position="142"/>
    </location>
</feature>
<evidence type="ECO:0000256" key="5">
    <source>
        <dbReference type="ARBA" id="ARBA00023242"/>
    </source>
</evidence>
<protein>
    <recommendedName>
        <fullName evidence="8">GATA-type domain-containing protein</fullName>
    </recommendedName>
</protein>
<evidence type="ECO:0000256" key="6">
    <source>
        <dbReference type="PROSITE-ProRule" id="PRU00094"/>
    </source>
</evidence>
<dbReference type="PROSITE" id="PS50114">
    <property type="entry name" value="GATA_ZN_FINGER_2"/>
    <property type="match status" value="2"/>
</dbReference>
<dbReference type="AlphaFoldDB" id="A0A550C6J7"/>
<evidence type="ECO:0000256" key="7">
    <source>
        <dbReference type="SAM" id="MobiDB-lite"/>
    </source>
</evidence>
<keyword evidence="4" id="KW-0862">Zinc</keyword>
<evidence type="ECO:0000259" key="8">
    <source>
        <dbReference type="PROSITE" id="PS50114"/>
    </source>
</evidence>
<dbReference type="GO" id="GO:0000122">
    <property type="term" value="P:negative regulation of transcription by RNA polymerase II"/>
    <property type="evidence" value="ECO:0007669"/>
    <property type="project" value="TreeGrafter"/>
</dbReference>